<evidence type="ECO:0000313" key="9">
    <source>
        <dbReference type="Proteomes" id="UP000636709"/>
    </source>
</evidence>
<dbReference type="CDD" id="cd10017">
    <property type="entry name" value="B3_DNA"/>
    <property type="match status" value="1"/>
</dbReference>
<keyword evidence="3" id="KW-0238">DNA-binding</keyword>
<evidence type="ECO:0000256" key="6">
    <source>
        <dbReference type="SAM" id="MobiDB-lite"/>
    </source>
</evidence>
<organism evidence="8 9">
    <name type="scientific">Digitaria exilis</name>
    <dbReference type="NCBI Taxonomy" id="1010633"/>
    <lineage>
        <taxon>Eukaryota</taxon>
        <taxon>Viridiplantae</taxon>
        <taxon>Streptophyta</taxon>
        <taxon>Embryophyta</taxon>
        <taxon>Tracheophyta</taxon>
        <taxon>Spermatophyta</taxon>
        <taxon>Magnoliopsida</taxon>
        <taxon>Liliopsida</taxon>
        <taxon>Poales</taxon>
        <taxon>Poaceae</taxon>
        <taxon>PACMAD clade</taxon>
        <taxon>Panicoideae</taxon>
        <taxon>Panicodae</taxon>
        <taxon>Paniceae</taxon>
        <taxon>Anthephorinae</taxon>
        <taxon>Digitaria</taxon>
    </lineage>
</organism>
<dbReference type="PANTHER" id="PTHR31920">
    <property type="entry name" value="B3 DOMAIN-CONTAINING"/>
    <property type="match status" value="1"/>
</dbReference>
<dbReference type="InterPro" id="IPR003340">
    <property type="entry name" value="B3_DNA-bd"/>
</dbReference>
<dbReference type="SUPFAM" id="SSF101936">
    <property type="entry name" value="DNA-binding pseudobarrel domain"/>
    <property type="match status" value="2"/>
</dbReference>
<keyword evidence="2" id="KW-0805">Transcription regulation</keyword>
<sequence length="252" mass="28154">MLTRITDELAADIGVEVALVVGPEGGKAWPVEVGQDGDGAFLGRGWPEFAEAYGAGAGWLLVLRHRGRGVLFAKAFDDTGCLSELGAPASPAGMFFAGDWSQFLKFHCITEANALLLRYEGNTVFTVKVYEPNGYQKLYKHKENRGQQSERNIMMFLADTEEQREAPSACIQKQQESKRKNNWLGTDGQKRPKGSMASSKMKRKSSEMNCVYELGPPAWLTKKMDTNIMRRHHLVSTVICVLRKMHNRLLIT</sequence>
<keyword evidence="4" id="KW-0804">Transcription</keyword>
<evidence type="ECO:0000256" key="5">
    <source>
        <dbReference type="ARBA" id="ARBA00023242"/>
    </source>
</evidence>
<name>A0A835B559_9POAL</name>
<protein>
    <recommendedName>
        <fullName evidence="7">TF-B3 domain-containing protein</fullName>
    </recommendedName>
</protein>
<dbReference type="AlphaFoldDB" id="A0A835B559"/>
<dbReference type="GO" id="GO:0005634">
    <property type="term" value="C:nucleus"/>
    <property type="evidence" value="ECO:0007669"/>
    <property type="project" value="UniProtKB-SubCell"/>
</dbReference>
<dbReference type="Proteomes" id="UP000636709">
    <property type="component" value="Unassembled WGS sequence"/>
</dbReference>
<dbReference type="InterPro" id="IPR015300">
    <property type="entry name" value="DNA-bd_pseudobarrel_sf"/>
</dbReference>
<accession>A0A835B559</accession>
<dbReference type="PROSITE" id="PS50863">
    <property type="entry name" value="B3"/>
    <property type="match status" value="1"/>
</dbReference>
<evidence type="ECO:0000259" key="7">
    <source>
        <dbReference type="PROSITE" id="PS50863"/>
    </source>
</evidence>
<evidence type="ECO:0000256" key="4">
    <source>
        <dbReference type="ARBA" id="ARBA00023163"/>
    </source>
</evidence>
<evidence type="ECO:0000256" key="3">
    <source>
        <dbReference type="ARBA" id="ARBA00023125"/>
    </source>
</evidence>
<proteinExistence type="predicted"/>
<feature type="region of interest" description="Disordered" evidence="6">
    <location>
        <begin position="171"/>
        <end position="204"/>
    </location>
</feature>
<feature type="domain" description="TF-B3" evidence="7">
    <location>
        <begin position="1"/>
        <end position="79"/>
    </location>
</feature>
<comment type="subcellular location">
    <subcellularLocation>
        <location evidence="1">Nucleus</location>
    </subcellularLocation>
</comment>
<dbReference type="Gene3D" id="2.40.330.10">
    <property type="entry name" value="DNA-binding pseudobarrel domain"/>
    <property type="match status" value="1"/>
</dbReference>
<dbReference type="OrthoDB" id="1109907at2759"/>
<evidence type="ECO:0000256" key="2">
    <source>
        <dbReference type="ARBA" id="ARBA00023015"/>
    </source>
</evidence>
<keyword evidence="5" id="KW-0539">Nucleus</keyword>
<dbReference type="PANTHER" id="PTHR31920:SF135">
    <property type="entry name" value="B3 DOMAIN-CONTAINING PROTEIN OS03G0621600-RELATED"/>
    <property type="match status" value="1"/>
</dbReference>
<comment type="caution">
    <text evidence="8">The sequence shown here is derived from an EMBL/GenBank/DDBJ whole genome shotgun (WGS) entry which is preliminary data.</text>
</comment>
<evidence type="ECO:0000313" key="8">
    <source>
        <dbReference type="EMBL" id="KAF8688191.1"/>
    </source>
</evidence>
<dbReference type="InterPro" id="IPR050655">
    <property type="entry name" value="Plant_B3_domain"/>
</dbReference>
<dbReference type="EMBL" id="JACEFO010002041">
    <property type="protein sequence ID" value="KAF8688191.1"/>
    <property type="molecule type" value="Genomic_DNA"/>
</dbReference>
<dbReference type="GO" id="GO:0003677">
    <property type="term" value="F:DNA binding"/>
    <property type="evidence" value="ECO:0007669"/>
    <property type="project" value="UniProtKB-KW"/>
</dbReference>
<evidence type="ECO:0000256" key="1">
    <source>
        <dbReference type="ARBA" id="ARBA00004123"/>
    </source>
</evidence>
<gene>
    <name evidence="8" type="ORF">HU200_042426</name>
</gene>
<reference evidence="8" key="1">
    <citation type="submission" date="2020-07" db="EMBL/GenBank/DDBJ databases">
        <title>Genome sequence and genetic diversity analysis of an under-domesticated orphan crop, white fonio (Digitaria exilis).</title>
        <authorList>
            <person name="Bennetzen J.L."/>
            <person name="Chen S."/>
            <person name="Ma X."/>
            <person name="Wang X."/>
            <person name="Yssel A.E.J."/>
            <person name="Chaluvadi S.R."/>
            <person name="Johnson M."/>
            <person name="Gangashetty P."/>
            <person name="Hamidou F."/>
            <person name="Sanogo M.D."/>
            <person name="Zwaenepoel A."/>
            <person name="Wallace J."/>
            <person name="Van De Peer Y."/>
            <person name="Van Deynze A."/>
        </authorList>
    </citation>
    <scope>NUCLEOTIDE SEQUENCE</scope>
    <source>
        <tissue evidence="8">Leaves</tissue>
    </source>
</reference>
<keyword evidence="9" id="KW-1185">Reference proteome</keyword>